<dbReference type="EMBL" id="SSHM01000001">
    <property type="protein sequence ID" value="THC79535.1"/>
    <property type="molecule type" value="Genomic_DNA"/>
</dbReference>
<dbReference type="RefSeq" id="WP_005692439.1">
    <property type="nucleotide sequence ID" value="NZ_CABFNI010000012.1"/>
</dbReference>
<dbReference type="SMART" id="SM00354">
    <property type="entry name" value="HTH_LACI"/>
    <property type="match status" value="1"/>
</dbReference>
<dbReference type="AlphaFoldDB" id="A0A508YSA2"/>
<dbReference type="Pfam" id="PF00532">
    <property type="entry name" value="Peripla_BP_1"/>
    <property type="match status" value="1"/>
</dbReference>
<dbReference type="GO" id="GO:0000976">
    <property type="term" value="F:transcription cis-regulatory region binding"/>
    <property type="evidence" value="ECO:0007669"/>
    <property type="project" value="TreeGrafter"/>
</dbReference>
<keyword evidence="2 5" id="KW-0238">DNA-binding</keyword>
<dbReference type="PROSITE" id="PS50932">
    <property type="entry name" value="HTH_LACI_2"/>
    <property type="match status" value="1"/>
</dbReference>
<dbReference type="InterPro" id="IPR028082">
    <property type="entry name" value="Peripla_BP_I"/>
</dbReference>
<dbReference type="SUPFAM" id="SSF47413">
    <property type="entry name" value="lambda repressor-like DNA-binding domains"/>
    <property type="match status" value="1"/>
</dbReference>
<dbReference type="SUPFAM" id="SSF53822">
    <property type="entry name" value="Periplasmic binding protein-like I"/>
    <property type="match status" value="1"/>
</dbReference>
<evidence type="ECO:0000313" key="6">
    <source>
        <dbReference type="EMBL" id="THC79535.1"/>
    </source>
</evidence>
<evidence type="ECO:0000313" key="8">
    <source>
        <dbReference type="Proteomes" id="UP000552935"/>
    </source>
</evidence>
<dbReference type="PANTHER" id="PTHR30146:SF105">
    <property type="entry name" value="CATABOLITE CONTROL PROTEIN B"/>
    <property type="match status" value="1"/>
</dbReference>
<accession>A0A508YSA2</accession>
<sequence>MANIHDIARLSGYSTATVSRVINGHRYVSAAARARILTVMKQLDYVPSTMAQNLSAGKTRTIGVILPHTDHPYFEQLVTGILNAAMIGNYHAVILPSRYDQELERTYLEALRRQAYDGLIFTSHGLGLSTIASYQRYGPIVVCEDPGQVKLAAAYADRTPAYQAAFNWMKRQGHTRIGLLLSRPYAQSATSKLTINSYVDVFGHRPEQSLVVYQMRTFQDGYRAGKMLAAKQPDFILGNGDDITAGLRQYFVDQHLPIPPLMGQENQLSSRLLNMSTIDHHVTAIGAAALKLALRAEVAQTVIQSDLILRD</sequence>
<feature type="domain" description="HTH lacI-type" evidence="4">
    <location>
        <begin position="2"/>
        <end position="56"/>
    </location>
</feature>
<evidence type="ECO:0000256" key="1">
    <source>
        <dbReference type="ARBA" id="ARBA00023015"/>
    </source>
</evidence>
<dbReference type="EMBL" id="JACCKI010000013">
    <property type="protein sequence ID" value="NZA05898.1"/>
    <property type="molecule type" value="Genomic_DNA"/>
</dbReference>
<evidence type="ECO:0000259" key="4">
    <source>
        <dbReference type="PROSITE" id="PS50932"/>
    </source>
</evidence>
<reference evidence="6 7" key="1">
    <citation type="submission" date="2019-04" db="EMBL/GenBank/DDBJ databases">
        <title>Genome Announcement to Ensure Probiotic Safety of Lactobacillus rhamnosus UBLR-58.</title>
        <authorList>
            <person name="Sulthana A."/>
            <person name="Lakshmi S.G."/>
            <person name="Madempudi R.S."/>
        </authorList>
    </citation>
    <scope>NUCLEOTIDE SEQUENCE [LARGE SCALE GENOMIC DNA]</scope>
    <source>
        <strain evidence="6 7">UBLR-58</strain>
    </source>
</reference>
<dbReference type="CDD" id="cd06286">
    <property type="entry name" value="PBP1_CcpB-like"/>
    <property type="match status" value="1"/>
</dbReference>
<evidence type="ECO:0000256" key="2">
    <source>
        <dbReference type="ARBA" id="ARBA00023125"/>
    </source>
</evidence>
<evidence type="ECO:0000313" key="5">
    <source>
        <dbReference type="EMBL" id="NZA05898.1"/>
    </source>
</evidence>
<keyword evidence="3" id="KW-0804">Transcription</keyword>
<evidence type="ECO:0000256" key="3">
    <source>
        <dbReference type="ARBA" id="ARBA00023163"/>
    </source>
</evidence>
<dbReference type="Gene3D" id="3.40.50.2300">
    <property type="match status" value="2"/>
</dbReference>
<dbReference type="PANTHER" id="PTHR30146">
    <property type="entry name" value="LACI-RELATED TRANSCRIPTIONAL REPRESSOR"/>
    <property type="match status" value="1"/>
</dbReference>
<dbReference type="Proteomes" id="UP000552935">
    <property type="component" value="Unassembled WGS sequence"/>
</dbReference>
<comment type="caution">
    <text evidence="5">The sequence shown here is derived from an EMBL/GenBank/DDBJ whole genome shotgun (WGS) entry which is preliminary data.</text>
</comment>
<keyword evidence="1" id="KW-0805">Transcription regulation</keyword>
<evidence type="ECO:0000313" key="7">
    <source>
        <dbReference type="Proteomes" id="UP000307517"/>
    </source>
</evidence>
<dbReference type="GO" id="GO:0003700">
    <property type="term" value="F:DNA-binding transcription factor activity"/>
    <property type="evidence" value="ECO:0007669"/>
    <property type="project" value="TreeGrafter"/>
</dbReference>
<name>A0A508YSA2_LACRH</name>
<dbReference type="Proteomes" id="UP000307517">
    <property type="component" value="Unassembled WGS sequence"/>
</dbReference>
<dbReference type="InterPro" id="IPR000843">
    <property type="entry name" value="HTH_LacI"/>
</dbReference>
<dbReference type="CDD" id="cd01392">
    <property type="entry name" value="HTH_LacI"/>
    <property type="match status" value="1"/>
</dbReference>
<gene>
    <name evidence="6" type="ORF">E6L36_03425</name>
    <name evidence="5" type="ORF">H0N82_12580</name>
</gene>
<proteinExistence type="predicted"/>
<reference evidence="5 8" key="2">
    <citation type="submission" date="2020-07" db="EMBL/GenBank/DDBJ databases">
        <title>Organ Donor 1.</title>
        <authorList>
            <person name="Marsh A.J."/>
            <person name="Azcarate-Peril M.A."/>
        </authorList>
    </citation>
    <scope>NUCLEOTIDE SEQUENCE [LARGE SCALE GENOMIC DNA]</scope>
    <source>
        <strain evidence="5 8">AMC0712</strain>
    </source>
</reference>
<dbReference type="Gene3D" id="1.10.260.40">
    <property type="entry name" value="lambda repressor-like DNA-binding domains"/>
    <property type="match status" value="1"/>
</dbReference>
<protein>
    <submittedName>
        <fullName evidence="5">LacI family DNA-binding transcriptional regulator</fullName>
    </submittedName>
</protein>
<dbReference type="InterPro" id="IPR001761">
    <property type="entry name" value="Peripla_BP/Lac1_sug-bd_dom"/>
</dbReference>
<dbReference type="Pfam" id="PF00356">
    <property type="entry name" value="LacI"/>
    <property type="match status" value="1"/>
</dbReference>
<dbReference type="InterPro" id="IPR010982">
    <property type="entry name" value="Lambda_DNA-bd_dom_sf"/>
</dbReference>
<organism evidence="5 8">
    <name type="scientific">Lacticaseibacillus rhamnosus</name>
    <name type="common">Lactobacillus rhamnosus</name>
    <dbReference type="NCBI Taxonomy" id="47715"/>
    <lineage>
        <taxon>Bacteria</taxon>
        <taxon>Bacillati</taxon>
        <taxon>Bacillota</taxon>
        <taxon>Bacilli</taxon>
        <taxon>Lactobacillales</taxon>
        <taxon>Lactobacillaceae</taxon>
        <taxon>Lacticaseibacillus</taxon>
    </lineage>
</organism>